<dbReference type="InterPro" id="IPR014124">
    <property type="entry name" value="Pept_S26A_Sod_Ni_maturase"/>
</dbReference>
<evidence type="ECO:0000313" key="6">
    <source>
        <dbReference type="EMBL" id="MBB0247451.1"/>
    </source>
</evidence>
<dbReference type="EMBL" id="VKHT01001767">
    <property type="protein sequence ID" value="MBB0247451.1"/>
    <property type="molecule type" value="Genomic_DNA"/>
</dbReference>
<dbReference type="Gene3D" id="2.10.109.10">
    <property type="entry name" value="Umud Fragment, subunit A"/>
    <property type="match status" value="1"/>
</dbReference>
<dbReference type="Proteomes" id="UP000538929">
    <property type="component" value="Unassembled WGS sequence"/>
</dbReference>
<dbReference type="NCBIfam" id="TIGR02754">
    <property type="entry name" value="sod_Ni_protease"/>
    <property type="match status" value="1"/>
</dbReference>
<accession>A0A7W3Y4F3</accession>
<evidence type="ECO:0000256" key="1">
    <source>
        <dbReference type="ARBA" id="ARBA00004308"/>
    </source>
</evidence>
<dbReference type="InterPro" id="IPR036286">
    <property type="entry name" value="LexA/Signal_pep-like_sf"/>
</dbReference>
<keyword evidence="2" id="KW-0378">Hydrolase</keyword>
<keyword evidence="7" id="KW-1185">Reference proteome</keyword>
<evidence type="ECO:0000313" key="7">
    <source>
        <dbReference type="Proteomes" id="UP000538929"/>
    </source>
</evidence>
<evidence type="ECO:0000256" key="3">
    <source>
        <dbReference type="ARBA" id="ARBA00023136"/>
    </source>
</evidence>
<sequence length="132" mass="14510">MHNDSMLPTLRPGDRLLLRWGASVRPGDVVVARHPWQPGLLIVKRALAHRPNGWWLVGDNPRIADDSRAFGAVPAEEVPARALLRLRPPSRTQPSRLRSALEWVGSAVRRTSRPVGASSRPAPGPPFSDTQP</sequence>
<evidence type="ECO:0000259" key="5">
    <source>
        <dbReference type="Pfam" id="PF00717"/>
    </source>
</evidence>
<evidence type="ECO:0000256" key="4">
    <source>
        <dbReference type="SAM" id="MobiDB-lite"/>
    </source>
</evidence>
<dbReference type="SUPFAM" id="SSF51306">
    <property type="entry name" value="LexA/Signal peptidase"/>
    <property type="match status" value="1"/>
</dbReference>
<feature type="region of interest" description="Disordered" evidence="4">
    <location>
        <begin position="109"/>
        <end position="132"/>
    </location>
</feature>
<dbReference type="InterPro" id="IPR052064">
    <property type="entry name" value="Mito_IMP1_subunit"/>
</dbReference>
<dbReference type="Pfam" id="PF00717">
    <property type="entry name" value="Peptidase_S24"/>
    <property type="match status" value="1"/>
</dbReference>
<organism evidence="6 7">
    <name type="scientific">Streptomyces alkaliphilus</name>
    <dbReference type="NCBI Taxonomy" id="1472722"/>
    <lineage>
        <taxon>Bacteria</taxon>
        <taxon>Bacillati</taxon>
        <taxon>Actinomycetota</taxon>
        <taxon>Actinomycetes</taxon>
        <taxon>Kitasatosporales</taxon>
        <taxon>Streptomycetaceae</taxon>
        <taxon>Streptomyces</taxon>
    </lineage>
</organism>
<comment type="subcellular location">
    <subcellularLocation>
        <location evidence="1">Endomembrane system</location>
    </subcellularLocation>
</comment>
<name>A0A7W3Y4F3_9ACTN</name>
<dbReference type="PANTHER" id="PTHR12383">
    <property type="entry name" value="PROTEASE FAMILY S26 MITOCHONDRIAL INNER MEMBRANE PROTEASE-RELATED"/>
    <property type="match status" value="1"/>
</dbReference>
<comment type="caution">
    <text evidence="6">The sequence shown here is derived from an EMBL/GenBank/DDBJ whole genome shotgun (WGS) entry which is preliminary data.</text>
</comment>
<dbReference type="GO" id="GO:0004252">
    <property type="term" value="F:serine-type endopeptidase activity"/>
    <property type="evidence" value="ECO:0007669"/>
    <property type="project" value="InterPro"/>
</dbReference>
<feature type="non-terminal residue" evidence="6">
    <location>
        <position position="132"/>
    </location>
</feature>
<dbReference type="GO" id="GO:0012505">
    <property type="term" value="C:endomembrane system"/>
    <property type="evidence" value="ECO:0007669"/>
    <property type="project" value="UniProtKB-SubCell"/>
</dbReference>
<protein>
    <submittedName>
        <fullName evidence="6">Nickel-type superoxide dismutase maturation protease</fullName>
    </submittedName>
</protein>
<feature type="domain" description="Peptidase S24/S26A/S26B/S26C" evidence="5">
    <location>
        <begin position="2"/>
        <end position="65"/>
    </location>
</feature>
<reference evidence="7" key="1">
    <citation type="submission" date="2019-10" db="EMBL/GenBank/DDBJ databases">
        <title>Streptomyces sp. nov., a novel actinobacterium isolated from alkaline environment.</title>
        <authorList>
            <person name="Golinska P."/>
        </authorList>
    </citation>
    <scope>NUCLEOTIDE SEQUENCE [LARGE SCALE GENOMIC DNA]</scope>
    <source>
        <strain evidence="7">DSM 42118</strain>
    </source>
</reference>
<dbReference type="InterPro" id="IPR015927">
    <property type="entry name" value="Peptidase_S24_S26A/B/C"/>
</dbReference>
<proteinExistence type="predicted"/>
<keyword evidence="3" id="KW-0472">Membrane</keyword>
<dbReference type="PANTHER" id="PTHR12383:SF16">
    <property type="entry name" value="MITOCHONDRIAL INNER MEMBRANE PROTEASE SUBUNIT 1"/>
    <property type="match status" value="1"/>
</dbReference>
<dbReference type="GO" id="GO:0006465">
    <property type="term" value="P:signal peptide processing"/>
    <property type="evidence" value="ECO:0007669"/>
    <property type="project" value="InterPro"/>
</dbReference>
<gene>
    <name evidence="6" type="primary">sodX</name>
    <name evidence="6" type="ORF">FNQ90_25840</name>
</gene>
<keyword evidence="6" id="KW-0645">Protease</keyword>
<dbReference type="CDD" id="cd06530">
    <property type="entry name" value="S26_SPase_I"/>
    <property type="match status" value="1"/>
</dbReference>
<dbReference type="InterPro" id="IPR019533">
    <property type="entry name" value="Peptidase_S26"/>
</dbReference>
<evidence type="ECO:0000256" key="2">
    <source>
        <dbReference type="ARBA" id="ARBA00022801"/>
    </source>
</evidence>
<dbReference type="AlphaFoldDB" id="A0A7W3Y4F3"/>